<dbReference type="EMBL" id="JAGFBR010000006">
    <property type="protein sequence ID" value="KAH0464715.1"/>
    <property type="molecule type" value="Genomic_DNA"/>
</dbReference>
<name>A0AAV7GS78_DENCH</name>
<protein>
    <submittedName>
        <fullName evidence="1">Uncharacterized protein</fullName>
    </submittedName>
</protein>
<dbReference type="Proteomes" id="UP000775213">
    <property type="component" value="Unassembled WGS sequence"/>
</dbReference>
<proteinExistence type="predicted"/>
<evidence type="ECO:0000313" key="2">
    <source>
        <dbReference type="Proteomes" id="UP000775213"/>
    </source>
</evidence>
<reference evidence="1 2" key="1">
    <citation type="journal article" date="2021" name="Hortic Res">
        <title>Chromosome-scale assembly of the Dendrobium chrysotoxum genome enhances the understanding of orchid evolution.</title>
        <authorList>
            <person name="Zhang Y."/>
            <person name="Zhang G.Q."/>
            <person name="Zhang D."/>
            <person name="Liu X.D."/>
            <person name="Xu X.Y."/>
            <person name="Sun W.H."/>
            <person name="Yu X."/>
            <person name="Zhu X."/>
            <person name="Wang Z.W."/>
            <person name="Zhao X."/>
            <person name="Zhong W.Y."/>
            <person name="Chen H."/>
            <person name="Yin W.L."/>
            <person name="Huang T."/>
            <person name="Niu S.C."/>
            <person name="Liu Z.J."/>
        </authorList>
    </citation>
    <scope>NUCLEOTIDE SEQUENCE [LARGE SCALE GENOMIC DNA]</scope>
    <source>
        <strain evidence="1">Lindl</strain>
    </source>
</reference>
<comment type="caution">
    <text evidence="1">The sequence shown here is derived from an EMBL/GenBank/DDBJ whole genome shotgun (WGS) entry which is preliminary data.</text>
</comment>
<organism evidence="1 2">
    <name type="scientific">Dendrobium chrysotoxum</name>
    <name type="common">Orchid</name>
    <dbReference type="NCBI Taxonomy" id="161865"/>
    <lineage>
        <taxon>Eukaryota</taxon>
        <taxon>Viridiplantae</taxon>
        <taxon>Streptophyta</taxon>
        <taxon>Embryophyta</taxon>
        <taxon>Tracheophyta</taxon>
        <taxon>Spermatophyta</taxon>
        <taxon>Magnoliopsida</taxon>
        <taxon>Liliopsida</taxon>
        <taxon>Asparagales</taxon>
        <taxon>Orchidaceae</taxon>
        <taxon>Epidendroideae</taxon>
        <taxon>Malaxideae</taxon>
        <taxon>Dendrobiinae</taxon>
        <taxon>Dendrobium</taxon>
    </lineage>
</organism>
<accession>A0AAV7GS78</accession>
<dbReference type="AlphaFoldDB" id="A0AAV7GS78"/>
<gene>
    <name evidence="1" type="ORF">IEQ34_004818</name>
</gene>
<keyword evidence="2" id="KW-1185">Reference proteome</keyword>
<sequence length="123" mass="13798">MVVNWLNDLGFLDGKPKSSSFKEALSGASSSPDFLDLNFSTCYGLPSLWISDVELLALAAPFEFALSASLLLNSKNVLIKLLNDLDYCRVFSHRSYFVSNCYMKLFKWTPLFDITIESPSILI</sequence>
<evidence type="ECO:0000313" key="1">
    <source>
        <dbReference type="EMBL" id="KAH0464715.1"/>
    </source>
</evidence>